<proteinExistence type="predicted"/>
<dbReference type="Proteomes" id="UP001578633">
    <property type="component" value="Chromosome 4"/>
</dbReference>
<dbReference type="GeneID" id="96085192"/>
<dbReference type="RefSeq" id="XP_069306914.1">
    <property type="nucleotide sequence ID" value="XM_069451012.1"/>
</dbReference>
<evidence type="ECO:0000313" key="2">
    <source>
        <dbReference type="Proteomes" id="UP001578633"/>
    </source>
</evidence>
<keyword evidence="2" id="KW-1185">Reference proteome</keyword>
<sequence>MNTFLTVPVTIREQVYHELLTYLPPATNVQVITPWKAAFEGVAPSSPICKLLTLNRQVNTEVFEFLTRQLCVVVKTNQPRFIGSIFDERVERLPLISQLQSCTGAIKKDISRFPVAMEWDICALRSELEPESAPCYLMPATSMIQLIQIARHRTYWQMDKSLAFTILDTFSFSKDRALEILVSPWLKDPPFRHKFLGIITNDVIPPLMTADLRKRLQEQYSAAYYLTTIDMFRQHASNDDPENAVRKYKMACKYARLVYDCHLDKMRNNFGDLHRPWIEDRVLMLWMLTCETATELIQSLLRLGLADASDGVTFFREARKVAEEMINLLSSKPLFAREESVASEAVQKQVRKTKFLLSFKAHKVCKALGDVDAAISHLEDAIKYDCDNPENPVERLRELKAERGTGDE</sequence>
<dbReference type="EMBL" id="JBHGVX010000004">
    <property type="protein sequence ID" value="KAL1796330.1"/>
    <property type="molecule type" value="Genomic_DNA"/>
</dbReference>
<gene>
    <name evidence="1" type="ORF">ACET3X_004870</name>
</gene>
<reference evidence="1 2" key="1">
    <citation type="submission" date="2024-09" db="EMBL/GenBank/DDBJ databases">
        <title>T2T genomes of carrot and Alternaria dauci and their utility for understanding host-pathogen interaction during carrot leaf blight disease.</title>
        <authorList>
            <person name="Liu W."/>
            <person name="Xu S."/>
            <person name="Ou C."/>
            <person name="Liu X."/>
            <person name="Zhuang F."/>
            <person name="Deng X.W."/>
        </authorList>
    </citation>
    <scope>NUCLEOTIDE SEQUENCE [LARGE SCALE GENOMIC DNA]</scope>
    <source>
        <strain evidence="1 2">A2016</strain>
    </source>
</reference>
<name>A0ABR3UIY7_9PLEO</name>
<organism evidence="1 2">
    <name type="scientific">Alternaria dauci</name>
    <dbReference type="NCBI Taxonomy" id="48095"/>
    <lineage>
        <taxon>Eukaryota</taxon>
        <taxon>Fungi</taxon>
        <taxon>Dikarya</taxon>
        <taxon>Ascomycota</taxon>
        <taxon>Pezizomycotina</taxon>
        <taxon>Dothideomycetes</taxon>
        <taxon>Pleosporomycetidae</taxon>
        <taxon>Pleosporales</taxon>
        <taxon>Pleosporineae</taxon>
        <taxon>Pleosporaceae</taxon>
        <taxon>Alternaria</taxon>
        <taxon>Alternaria sect. Porri</taxon>
    </lineage>
</organism>
<evidence type="ECO:0000313" key="1">
    <source>
        <dbReference type="EMBL" id="KAL1796330.1"/>
    </source>
</evidence>
<comment type="caution">
    <text evidence="1">The sequence shown here is derived from an EMBL/GenBank/DDBJ whole genome shotgun (WGS) entry which is preliminary data.</text>
</comment>
<accession>A0ABR3UIY7</accession>
<protein>
    <submittedName>
        <fullName evidence="1">Uncharacterized protein</fullName>
    </submittedName>
</protein>